<dbReference type="AlphaFoldDB" id="A0AAV4W817"/>
<gene>
    <name evidence="1" type="ORF">CEXT_398281</name>
</gene>
<dbReference type="EMBL" id="BPLR01015776">
    <property type="protein sequence ID" value="GIY78626.1"/>
    <property type="molecule type" value="Genomic_DNA"/>
</dbReference>
<evidence type="ECO:0000313" key="2">
    <source>
        <dbReference type="Proteomes" id="UP001054945"/>
    </source>
</evidence>
<protein>
    <submittedName>
        <fullName evidence="1">Uncharacterized protein</fullName>
    </submittedName>
</protein>
<dbReference type="Proteomes" id="UP001054945">
    <property type="component" value="Unassembled WGS sequence"/>
</dbReference>
<organism evidence="1 2">
    <name type="scientific">Caerostris extrusa</name>
    <name type="common">Bark spider</name>
    <name type="synonym">Caerostris bankana</name>
    <dbReference type="NCBI Taxonomy" id="172846"/>
    <lineage>
        <taxon>Eukaryota</taxon>
        <taxon>Metazoa</taxon>
        <taxon>Ecdysozoa</taxon>
        <taxon>Arthropoda</taxon>
        <taxon>Chelicerata</taxon>
        <taxon>Arachnida</taxon>
        <taxon>Araneae</taxon>
        <taxon>Araneomorphae</taxon>
        <taxon>Entelegynae</taxon>
        <taxon>Araneoidea</taxon>
        <taxon>Araneidae</taxon>
        <taxon>Caerostris</taxon>
    </lineage>
</organism>
<comment type="caution">
    <text evidence="1">The sequence shown here is derived from an EMBL/GenBank/DDBJ whole genome shotgun (WGS) entry which is preliminary data.</text>
</comment>
<accession>A0AAV4W817</accession>
<proteinExistence type="predicted"/>
<name>A0AAV4W817_CAEEX</name>
<sequence>MMSFFTKCQWQISTVVDGKNTKMEECDRKKVIQSDYQLSHMFQCVIDEVFWKHRQFREPVSLLTNGVFVNPKHTRYDDRHCSASHVFKNSLHMCERANTISPKRNVSLENLETFPPPPSTPFLRRIHKERELGWESEVATSERCQKHMTEDRRPIRGEIGCFQGSFKNIRFNRAVDIASKGRSVATSSGFVAHLPCPFDYYPICRKWGKGTVYKLIT</sequence>
<keyword evidence="2" id="KW-1185">Reference proteome</keyword>
<evidence type="ECO:0000313" key="1">
    <source>
        <dbReference type="EMBL" id="GIY78626.1"/>
    </source>
</evidence>
<reference evidence="1 2" key="1">
    <citation type="submission" date="2021-06" db="EMBL/GenBank/DDBJ databases">
        <title>Caerostris extrusa draft genome.</title>
        <authorList>
            <person name="Kono N."/>
            <person name="Arakawa K."/>
        </authorList>
    </citation>
    <scope>NUCLEOTIDE SEQUENCE [LARGE SCALE GENOMIC DNA]</scope>
</reference>